<dbReference type="SUPFAM" id="SSF55909">
    <property type="entry name" value="Pentein"/>
    <property type="match status" value="1"/>
</dbReference>
<reference evidence="2 3" key="1">
    <citation type="submission" date="2023-10" db="EMBL/GenBank/DDBJ databases">
        <title>Rubellicoccus peritrichatus gen. nov., sp. nov., isolated from an algae of coral reef tank.</title>
        <authorList>
            <person name="Luo J."/>
        </authorList>
    </citation>
    <scope>NUCLEOTIDE SEQUENCE [LARGE SCALE GENOMIC DNA]</scope>
    <source>
        <strain evidence="2 3">CR14</strain>
    </source>
</reference>
<accession>A0AAQ3QVD0</accession>
<organism evidence="2 3">
    <name type="scientific">Rubellicoccus peritrichatus</name>
    <dbReference type="NCBI Taxonomy" id="3080537"/>
    <lineage>
        <taxon>Bacteria</taxon>
        <taxon>Pseudomonadati</taxon>
        <taxon>Verrucomicrobiota</taxon>
        <taxon>Opitutia</taxon>
        <taxon>Puniceicoccales</taxon>
        <taxon>Cerasicoccaceae</taxon>
        <taxon>Rubellicoccus</taxon>
    </lineage>
</organism>
<dbReference type="KEGG" id="puo:RZN69_09485"/>
<dbReference type="GO" id="GO:0004668">
    <property type="term" value="F:protein-arginine deiminase activity"/>
    <property type="evidence" value="ECO:0007669"/>
    <property type="project" value="InterPro"/>
</dbReference>
<dbReference type="PANTHER" id="PTHR31377:SF0">
    <property type="entry name" value="AGMATINE DEIMINASE-RELATED"/>
    <property type="match status" value="1"/>
</dbReference>
<keyword evidence="1" id="KW-0378">Hydrolase</keyword>
<dbReference type="RefSeq" id="WP_317835869.1">
    <property type="nucleotide sequence ID" value="NZ_CP136920.1"/>
</dbReference>
<evidence type="ECO:0000313" key="2">
    <source>
        <dbReference type="EMBL" id="WOO43321.1"/>
    </source>
</evidence>
<proteinExistence type="predicted"/>
<dbReference type="Gene3D" id="3.75.10.10">
    <property type="entry name" value="L-arginine/glycine Amidinotransferase, Chain A"/>
    <property type="match status" value="1"/>
</dbReference>
<name>A0AAQ3QVD0_9BACT</name>
<dbReference type="Pfam" id="PF04371">
    <property type="entry name" value="PAD_porph"/>
    <property type="match status" value="1"/>
</dbReference>
<evidence type="ECO:0000313" key="3">
    <source>
        <dbReference type="Proteomes" id="UP001304300"/>
    </source>
</evidence>
<dbReference type="InterPro" id="IPR007466">
    <property type="entry name" value="Peptidyl-Arg-deiminase_porph"/>
</dbReference>
<keyword evidence="3" id="KW-1185">Reference proteome</keyword>
<gene>
    <name evidence="2" type="ORF">RZN69_09485</name>
</gene>
<sequence>MTKSPPFRGSNPSHLSRSTKMKILLLLATTLIFTVAGAMSDETPKSLGFTFPDEWGEHRGTMMIFPAEHSYGRKTKELRKEFVNIAEAIAKNEAVEVFCFETETDACRKLLGDNPNIRIHSGDYSIDWARDNAPMVLRDKDGRLASAGFRFNGWGEKYRGWENDIETRDNISREIGWPIFHSDLVLEGGAIEIGGKVGIVTESCVLNPNRTNWSKEKVEEELKNMLGLEKIIWIKSGLMPDQITDGHVDGLLKFVAKDTVLLHTTDLESDINYRICQDAKRVLLANGLKVVELPLMDDIVHMNFYIGSNGDVAYVPICGDPEQDEPALKVIRTLYKKVIPIMSVNMAEEGGGIHCFTQQIPR</sequence>
<protein>
    <submittedName>
        <fullName evidence="2">Agmatine deiminase family protein</fullName>
    </submittedName>
</protein>
<dbReference type="EMBL" id="CP136920">
    <property type="protein sequence ID" value="WOO43321.1"/>
    <property type="molecule type" value="Genomic_DNA"/>
</dbReference>
<dbReference type="Proteomes" id="UP001304300">
    <property type="component" value="Chromosome"/>
</dbReference>
<dbReference type="GO" id="GO:0009446">
    <property type="term" value="P:putrescine biosynthetic process"/>
    <property type="evidence" value="ECO:0007669"/>
    <property type="project" value="InterPro"/>
</dbReference>
<dbReference type="AlphaFoldDB" id="A0AAQ3QVD0"/>
<dbReference type="GO" id="GO:0047632">
    <property type="term" value="F:agmatine deiminase activity"/>
    <property type="evidence" value="ECO:0007669"/>
    <property type="project" value="TreeGrafter"/>
</dbReference>
<dbReference type="PANTHER" id="PTHR31377">
    <property type="entry name" value="AGMATINE DEIMINASE-RELATED"/>
    <property type="match status" value="1"/>
</dbReference>
<evidence type="ECO:0000256" key="1">
    <source>
        <dbReference type="ARBA" id="ARBA00022801"/>
    </source>
</evidence>